<proteinExistence type="predicted"/>
<reference evidence="1 2" key="1">
    <citation type="submission" date="2021-01" db="EMBL/GenBank/DDBJ databases">
        <title>Whole genome shotgun sequence of Verrucosispora gifhornensis NBRC 16317.</title>
        <authorList>
            <person name="Komaki H."/>
            <person name="Tamura T."/>
        </authorList>
    </citation>
    <scope>NUCLEOTIDE SEQUENCE [LARGE SCALE GENOMIC DNA]</scope>
    <source>
        <strain evidence="1 2">NBRC 16317</strain>
    </source>
</reference>
<keyword evidence="2" id="KW-1185">Reference proteome</keyword>
<dbReference type="Proteomes" id="UP000647860">
    <property type="component" value="Unassembled WGS sequence"/>
</dbReference>
<gene>
    <name evidence="1" type="ORF">Vgi01_33270</name>
</gene>
<evidence type="ECO:0000313" key="1">
    <source>
        <dbReference type="EMBL" id="GIJ16643.1"/>
    </source>
</evidence>
<dbReference type="EMBL" id="BOPA01000021">
    <property type="protein sequence ID" value="GIJ16643.1"/>
    <property type="molecule type" value="Genomic_DNA"/>
</dbReference>
<name>A0ABQ4IFF4_9ACTN</name>
<protein>
    <submittedName>
        <fullName evidence="1">Uncharacterized protein</fullName>
    </submittedName>
</protein>
<evidence type="ECO:0000313" key="2">
    <source>
        <dbReference type="Proteomes" id="UP000647860"/>
    </source>
</evidence>
<sequence length="201" mass="21967">MRRKPESEFVLDSPGGLSARAQRFLAAEAVRVVEDPGPSDAELRERMAELYGTVDEDFLVLLRSVQRRYLGLSYDSGYFDGSRVTYSPTFDPEPGDTDLEILYAVSMEANVGASLTDKGQVEVGFDQWGLMEFDSLDNVIESDALFALSKRFQVSEVSFRNLAADAVRSSLAADSELGLTEVPEAGGRYSRASAKSRGCPA</sequence>
<organism evidence="1 2">
    <name type="scientific">Micromonospora gifhornensis</name>
    <dbReference type="NCBI Taxonomy" id="84594"/>
    <lineage>
        <taxon>Bacteria</taxon>
        <taxon>Bacillati</taxon>
        <taxon>Actinomycetota</taxon>
        <taxon>Actinomycetes</taxon>
        <taxon>Micromonosporales</taxon>
        <taxon>Micromonosporaceae</taxon>
        <taxon>Micromonospora</taxon>
    </lineage>
</organism>
<accession>A0ABQ4IFF4</accession>
<comment type="caution">
    <text evidence="1">The sequence shown here is derived from an EMBL/GenBank/DDBJ whole genome shotgun (WGS) entry which is preliminary data.</text>
</comment>